<comment type="caution">
    <text evidence="10">The sequence shown here is derived from an EMBL/GenBank/DDBJ whole genome shotgun (WGS) entry which is preliminary data.</text>
</comment>
<evidence type="ECO:0000256" key="1">
    <source>
        <dbReference type="ARBA" id="ARBA00004141"/>
    </source>
</evidence>
<evidence type="ECO:0000256" key="9">
    <source>
        <dbReference type="SAM" id="SignalP"/>
    </source>
</evidence>
<dbReference type="EMBL" id="JANIIK010000112">
    <property type="protein sequence ID" value="KAJ3592918.1"/>
    <property type="molecule type" value="Genomic_DNA"/>
</dbReference>
<dbReference type="PANTHER" id="PTHR31488:SF4">
    <property type="entry name" value="C-MANNOSYLTRANSFERASE DPY19L3-RELATED"/>
    <property type="match status" value="1"/>
</dbReference>
<keyword evidence="4" id="KW-0808">Transferase</keyword>
<evidence type="ECO:0000256" key="3">
    <source>
        <dbReference type="ARBA" id="ARBA00022676"/>
    </source>
</evidence>
<proteinExistence type="inferred from homology"/>
<evidence type="ECO:0000256" key="4">
    <source>
        <dbReference type="ARBA" id="ARBA00022679"/>
    </source>
</evidence>
<protein>
    <submittedName>
        <fullName evidence="10">Uncharacterized protein</fullName>
    </submittedName>
</protein>
<evidence type="ECO:0000256" key="8">
    <source>
        <dbReference type="SAM" id="Phobius"/>
    </source>
</evidence>
<accession>A0A9Q0ICT0</accession>
<keyword evidence="9" id="KW-0732">Signal</keyword>
<dbReference type="InterPro" id="IPR018732">
    <property type="entry name" value="Dpy-19/Dpy-19-like"/>
</dbReference>
<evidence type="ECO:0000256" key="5">
    <source>
        <dbReference type="ARBA" id="ARBA00022692"/>
    </source>
</evidence>
<dbReference type="OrthoDB" id="6019623at2759"/>
<evidence type="ECO:0000313" key="10">
    <source>
        <dbReference type="EMBL" id="KAJ3592918.1"/>
    </source>
</evidence>
<evidence type="ECO:0000313" key="11">
    <source>
        <dbReference type="Proteomes" id="UP001148018"/>
    </source>
</evidence>
<feature type="chain" id="PRO_5040161007" evidence="9">
    <location>
        <begin position="19"/>
        <end position="113"/>
    </location>
</feature>
<reference evidence="10" key="1">
    <citation type="submission" date="2022-07" db="EMBL/GenBank/DDBJ databases">
        <title>Chromosome-level genome of Muraenolepis orangiensis.</title>
        <authorList>
            <person name="Kim J."/>
        </authorList>
    </citation>
    <scope>NUCLEOTIDE SEQUENCE</scope>
    <source>
        <strain evidence="10">KU_S4_2022</strain>
        <tissue evidence="10">Muscle</tissue>
    </source>
</reference>
<feature type="signal peptide" evidence="9">
    <location>
        <begin position="1"/>
        <end position="18"/>
    </location>
</feature>
<evidence type="ECO:0000256" key="6">
    <source>
        <dbReference type="ARBA" id="ARBA00022989"/>
    </source>
</evidence>
<evidence type="ECO:0000256" key="2">
    <source>
        <dbReference type="ARBA" id="ARBA00008744"/>
    </source>
</evidence>
<evidence type="ECO:0000256" key="7">
    <source>
        <dbReference type="ARBA" id="ARBA00023136"/>
    </source>
</evidence>
<keyword evidence="5 8" id="KW-0812">Transmembrane</keyword>
<dbReference type="Pfam" id="PF10034">
    <property type="entry name" value="Dpy19"/>
    <property type="match status" value="2"/>
</dbReference>
<dbReference type="GO" id="GO:0000030">
    <property type="term" value="F:mannosyltransferase activity"/>
    <property type="evidence" value="ECO:0007669"/>
    <property type="project" value="TreeGrafter"/>
</dbReference>
<dbReference type="GO" id="GO:0005637">
    <property type="term" value="C:nuclear inner membrane"/>
    <property type="evidence" value="ECO:0007669"/>
    <property type="project" value="TreeGrafter"/>
</dbReference>
<dbReference type="Proteomes" id="UP001148018">
    <property type="component" value="Unassembled WGS sequence"/>
</dbReference>
<comment type="similarity">
    <text evidence="2">Belongs to the dpy-19 family.</text>
</comment>
<keyword evidence="11" id="KW-1185">Reference proteome</keyword>
<dbReference type="PANTHER" id="PTHR31488">
    <property type="entry name" value="DPY-19-LIKE 1, LIKE (H. SAPIENS)"/>
    <property type="match status" value="1"/>
</dbReference>
<keyword evidence="7 8" id="KW-0472">Membrane</keyword>
<keyword evidence="6 8" id="KW-1133">Transmembrane helix</keyword>
<keyword evidence="3" id="KW-0328">Glycosyltransferase</keyword>
<feature type="transmembrane region" description="Helical" evidence="8">
    <location>
        <begin position="63"/>
        <end position="86"/>
    </location>
</feature>
<comment type="subcellular location">
    <subcellularLocation>
        <location evidence="1">Membrane</location>
        <topology evidence="1">Multi-pass membrane protein</topology>
    </subcellularLocation>
</comment>
<name>A0A9Q0ICT0_9TELE</name>
<organism evidence="10 11">
    <name type="scientific">Muraenolepis orangiensis</name>
    <name type="common">Patagonian moray cod</name>
    <dbReference type="NCBI Taxonomy" id="630683"/>
    <lineage>
        <taxon>Eukaryota</taxon>
        <taxon>Metazoa</taxon>
        <taxon>Chordata</taxon>
        <taxon>Craniata</taxon>
        <taxon>Vertebrata</taxon>
        <taxon>Euteleostomi</taxon>
        <taxon>Actinopterygii</taxon>
        <taxon>Neopterygii</taxon>
        <taxon>Teleostei</taxon>
        <taxon>Neoteleostei</taxon>
        <taxon>Acanthomorphata</taxon>
        <taxon>Zeiogadaria</taxon>
        <taxon>Gadariae</taxon>
        <taxon>Gadiformes</taxon>
        <taxon>Muraenolepidoidei</taxon>
        <taxon>Muraenolepididae</taxon>
        <taxon>Muraenolepis</taxon>
    </lineage>
</organism>
<gene>
    <name evidence="10" type="ORF">NHX12_005256</name>
</gene>
<dbReference type="AlphaFoldDB" id="A0A9Q0ICT0"/>
<sequence>MAAGLAVALVLALAQAWCVDIHEKLLGLSVLMEVEREISFRTECGLYYSYYKQMLQAPSIGQVWLMFVTTVCFCLTWQFNQFILLLQTLALFSLDAVDIIPARQVRLPLLLSS</sequence>